<organism evidence="2 3">
    <name type="scientific">Mesorhizobium calcicola</name>
    <dbReference type="NCBI Taxonomy" id="1300310"/>
    <lineage>
        <taxon>Bacteria</taxon>
        <taxon>Pseudomonadati</taxon>
        <taxon>Pseudomonadota</taxon>
        <taxon>Alphaproteobacteria</taxon>
        <taxon>Hyphomicrobiales</taxon>
        <taxon>Phyllobacteriaceae</taxon>
        <taxon>Mesorhizobium</taxon>
    </lineage>
</organism>
<feature type="signal peptide" evidence="1">
    <location>
        <begin position="1"/>
        <end position="23"/>
    </location>
</feature>
<dbReference type="EMBL" id="JBHUGY010000034">
    <property type="protein sequence ID" value="MFD2055825.1"/>
    <property type="molecule type" value="Genomic_DNA"/>
</dbReference>
<dbReference type="RefSeq" id="WP_379022426.1">
    <property type="nucleotide sequence ID" value="NZ_JBHUGY010000034.1"/>
</dbReference>
<dbReference type="Gene3D" id="3.40.190.10">
    <property type="entry name" value="Periplasmic binding protein-like II"/>
    <property type="match status" value="1"/>
</dbReference>
<proteinExistence type="predicted"/>
<evidence type="ECO:0000256" key="1">
    <source>
        <dbReference type="SAM" id="SignalP"/>
    </source>
</evidence>
<keyword evidence="3" id="KW-1185">Reference proteome</keyword>
<dbReference type="Proteomes" id="UP001597349">
    <property type="component" value="Unassembled WGS sequence"/>
</dbReference>
<comment type="caution">
    <text evidence="2">The sequence shown here is derived from an EMBL/GenBank/DDBJ whole genome shotgun (WGS) entry which is preliminary data.</text>
</comment>
<keyword evidence="1" id="KW-0732">Signal</keyword>
<sequence>MRQKFIGLIFGAAIASFAFPAVAGTLDDVKARGHLQCGVSQGIGGFSMPDSQNNWTGLDLDDARICTAIAESPGGPAHDAMQIVRPVRSSDRCSWS</sequence>
<evidence type="ECO:0000313" key="3">
    <source>
        <dbReference type="Proteomes" id="UP001597349"/>
    </source>
</evidence>
<feature type="chain" id="PRO_5046361835" evidence="1">
    <location>
        <begin position="24"/>
        <end position="96"/>
    </location>
</feature>
<accession>A0ABW4WH10</accession>
<protein>
    <submittedName>
        <fullName evidence="2">Uncharacterized protein</fullName>
    </submittedName>
</protein>
<dbReference type="SUPFAM" id="SSF53850">
    <property type="entry name" value="Periplasmic binding protein-like II"/>
    <property type="match status" value="1"/>
</dbReference>
<name>A0ABW4WH10_9HYPH</name>
<evidence type="ECO:0000313" key="2">
    <source>
        <dbReference type="EMBL" id="MFD2055825.1"/>
    </source>
</evidence>
<reference evidence="3" key="1">
    <citation type="journal article" date="2019" name="Int. J. Syst. Evol. Microbiol.">
        <title>The Global Catalogue of Microorganisms (GCM) 10K type strain sequencing project: providing services to taxonomists for standard genome sequencing and annotation.</title>
        <authorList>
            <consortium name="The Broad Institute Genomics Platform"/>
            <consortium name="The Broad Institute Genome Sequencing Center for Infectious Disease"/>
            <person name="Wu L."/>
            <person name="Ma J."/>
        </authorList>
    </citation>
    <scope>NUCLEOTIDE SEQUENCE [LARGE SCALE GENOMIC DNA]</scope>
    <source>
        <strain evidence="3">CGMCC 1.16226</strain>
    </source>
</reference>
<gene>
    <name evidence="2" type="ORF">ACFSQT_23000</name>
</gene>